<protein>
    <submittedName>
        <fullName evidence="2">Uncharacterized protein</fullName>
    </submittedName>
</protein>
<keyword evidence="1" id="KW-1133">Transmembrane helix</keyword>
<keyword evidence="1" id="KW-0472">Membrane</keyword>
<gene>
    <name evidence="2" type="ORF">QJS10_CPA05g01471</name>
</gene>
<reference evidence="2" key="1">
    <citation type="journal article" date="2023" name="Nat. Commun.">
        <title>Diploid and tetraploid genomes of Acorus and the evolution of monocots.</title>
        <authorList>
            <person name="Ma L."/>
            <person name="Liu K.W."/>
            <person name="Li Z."/>
            <person name="Hsiao Y.Y."/>
            <person name="Qi Y."/>
            <person name="Fu T."/>
            <person name="Tang G.D."/>
            <person name="Zhang D."/>
            <person name="Sun W.H."/>
            <person name="Liu D.K."/>
            <person name="Li Y."/>
            <person name="Chen G.Z."/>
            <person name="Liu X.D."/>
            <person name="Liao X.Y."/>
            <person name="Jiang Y.T."/>
            <person name="Yu X."/>
            <person name="Hao Y."/>
            <person name="Huang J."/>
            <person name="Zhao X.W."/>
            <person name="Ke S."/>
            <person name="Chen Y.Y."/>
            <person name="Wu W.L."/>
            <person name="Hsu J.L."/>
            <person name="Lin Y.F."/>
            <person name="Huang M.D."/>
            <person name="Li C.Y."/>
            <person name="Huang L."/>
            <person name="Wang Z.W."/>
            <person name="Zhao X."/>
            <person name="Zhong W.Y."/>
            <person name="Peng D.H."/>
            <person name="Ahmad S."/>
            <person name="Lan S."/>
            <person name="Zhang J.S."/>
            <person name="Tsai W.C."/>
            <person name="Van de Peer Y."/>
            <person name="Liu Z.J."/>
        </authorList>
    </citation>
    <scope>NUCLEOTIDE SEQUENCE</scope>
    <source>
        <strain evidence="2">CP</strain>
    </source>
</reference>
<dbReference type="GO" id="GO:0009975">
    <property type="term" value="F:cyclase activity"/>
    <property type="evidence" value="ECO:0007669"/>
    <property type="project" value="TreeGrafter"/>
</dbReference>
<dbReference type="Proteomes" id="UP001180020">
    <property type="component" value="Unassembled WGS sequence"/>
</dbReference>
<dbReference type="Pfam" id="PF11204">
    <property type="entry name" value="DUF2985"/>
    <property type="match status" value="1"/>
</dbReference>
<dbReference type="GO" id="GO:0051762">
    <property type="term" value="P:sesquiterpene biosynthetic process"/>
    <property type="evidence" value="ECO:0007669"/>
    <property type="project" value="TreeGrafter"/>
</dbReference>
<sequence length="136" mass="15944">MVNKAPQRILASPSSRRSKEIYKVWIRNPINMALLVWITCVAVSGALLFLVMTGMLNNVPPKKSERDAWFEVNNQILNALFTLMCLYQHPKRFHHLVLLLRWRPDDILKLRKIYCKDGTYKPNKSRWVDLSHGGWI</sequence>
<keyword evidence="3" id="KW-1185">Reference proteome</keyword>
<evidence type="ECO:0000256" key="1">
    <source>
        <dbReference type="SAM" id="Phobius"/>
    </source>
</evidence>
<dbReference type="InterPro" id="IPR021369">
    <property type="entry name" value="DUF2985"/>
</dbReference>
<dbReference type="EMBL" id="JAUJYO010000005">
    <property type="protein sequence ID" value="KAK1317850.1"/>
    <property type="molecule type" value="Genomic_DNA"/>
</dbReference>
<dbReference type="AlphaFoldDB" id="A0AAV9EYT4"/>
<accession>A0AAV9EYT4</accession>
<evidence type="ECO:0000313" key="3">
    <source>
        <dbReference type="Proteomes" id="UP001180020"/>
    </source>
</evidence>
<evidence type="ECO:0000313" key="2">
    <source>
        <dbReference type="EMBL" id="KAK1317850.1"/>
    </source>
</evidence>
<organism evidence="2 3">
    <name type="scientific">Acorus calamus</name>
    <name type="common">Sweet flag</name>
    <dbReference type="NCBI Taxonomy" id="4465"/>
    <lineage>
        <taxon>Eukaryota</taxon>
        <taxon>Viridiplantae</taxon>
        <taxon>Streptophyta</taxon>
        <taxon>Embryophyta</taxon>
        <taxon>Tracheophyta</taxon>
        <taxon>Spermatophyta</taxon>
        <taxon>Magnoliopsida</taxon>
        <taxon>Liliopsida</taxon>
        <taxon>Acoraceae</taxon>
        <taxon>Acorus</taxon>
    </lineage>
</organism>
<reference evidence="2" key="2">
    <citation type="submission" date="2023-06" db="EMBL/GenBank/DDBJ databases">
        <authorList>
            <person name="Ma L."/>
            <person name="Liu K.-W."/>
            <person name="Li Z."/>
            <person name="Hsiao Y.-Y."/>
            <person name="Qi Y."/>
            <person name="Fu T."/>
            <person name="Tang G."/>
            <person name="Zhang D."/>
            <person name="Sun W.-H."/>
            <person name="Liu D.-K."/>
            <person name="Li Y."/>
            <person name="Chen G.-Z."/>
            <person name="Liu X.-D."/>
            <person name="Liao X.-Y."/>
            <person name="Jiang Y.-T."/>
            <person name="Yu X."/>
            <person name="Hao Y."/>
            <person name="Huang J."/>
            <person name="Zhao X.-W."/>
            <person name="Ke S."/>
            <person name="Chen Y.-Y."/>
            <person name="Wu W.-L."/>
            <person name="Hsu J.-L."/>
            <person name="Lin Y.-F."/>
            <person name="Huang M.-D."/>
            <person name="Li C.-Y."/>
            <person name="Huang L."/>
            <person name="Wang Z.-W."/>
            <person name="Zhao X."/>
            <person name="Zhong W.-Y."/>
            <person name="Peng D.-H."/>
            <person name="Ahmad S."/>
            <person name="Lan S."/>
            <person name="Zhang J.-S."/>
            <person name="Tsai W.-C."/>
            <person name="Van De Peer Y."/>
            <person name="Liu Z.-J."/>
        </authorList>
    </citation>
    <scope>NUCLEOTIDE SEQUENCE</scope>
    <source>
        <strain evidence="2">CP</strain>
        <tissue evidence="2">Leaves</tissue>
    </source>
</reference>
<name>A0AAV9EYT4_ACOCL</name>
<keyword evidence="1" id="KW-0812">Transmembrane</keyword>
<dbReference type="PANTHER" id="PTHR31045:SF30">
    <property type="entry name" value="PLAC8 FAMILY PROTEIN"/>
    <property type="match status" value="1"/>
</dbReference>
<feature type="transmembrane region" description="Helical" evidence="1">
    <location>
        <begin position="34"/>
        <end position="56"/>
    </location>
</feature>
<proteinExistence type="predicted"/>
<dbReference type="PANTHER" id="PTHR31045">
    <property type="entry name" value="PLAC8 FAMILY PROTEIN-RELATED"/>
    <property type="match status" value="1"/>
</dbReference>
<comment type="caution">
    <text evidence="2">The sequence shown here is derived from an EMBL/GenBank/DDBJ whole genome shotgun (WGS) entry which is preliminary data.</text>
</comment>